<dbReference type="AlphaFoldDB" id="A0AAE0GJB6"/>
<organism evidence="1 2">
    <name type="scientific">Cymbomonas tetramitiformis</name>
    <dbReference type="NCBI Taxonomy" id="36881"/>
    <lineage>
        <taxon>Eukaryota</taxon>
        <taxon>Viridiplantae</taxon>
        <taxon>Chlorophyta</taxon>
        <taxon>Pyramimonadophyceae</taxon>
        <taxon>Pyramimonadales</taxon>
        <taxon>Pyramimonadaceae</taxon>
        <taxon>Cymbomonas</taxon>
    </lineage>
</organism>
<sequence>SDSKCILLSATAAELLAVFGQGLTRLISRFFHASGLSAGQRRMNNFGSVITPCAYQSKDKKSCVLKCTRDIDTKALSYSTQEHSEPQPLHSPVQNDVSSHSVRYSAFRTATDVSDIDILNTVEN</sequence>
<name>A0AAE0GJB6_9CHLO</name>
<gene>
    <name evidence="1" type="ORF">CYMTET_12983</name>
</gene>
<evidence type="ECO:0000313" key="1">
    <source>
        <dbReference type="EMBL" id="KAK3279114.1"/>
    </source>
</evidence>
<keyword evidence="2" id="KW-1185">Reference proteome</keyword>
<dbReference type="Proteomes" id="UP001190700">
    <property type="component" value="Unassembled WGS sequence"/>
</dbReference>
<comment type="caution">
    <text evidence="1">The sequence shown here is derived from an EMBL/GenBank/DDBJ whole genome shotgun (WGS) entry which is preliminary data.</text>
</comment>
<dbReference type="EMBL" id="LGRX02005127">
    <property type="protein sequence ID" value="KAK3279114.1"/>
    <property type="molecule type" value="Genomic_DNA"/>
</dbReference>
<accession>A0AAE0GJB6</accession>
<reference evidence="1 2" key="1">
    <citation type="journal article" date="2015" name="Genome Biol. Evol.">
        <title>Comparative Genomics of a Bacterivorous Green Alga Reveals Evolutionary Causalities and Consequences of Phago-Mixotrophic Mode of Nutrition.</title>
        <authorList>
            <person name="Burns J.A."/>
            <person name="Paasch A."/>
            <person name="Narechania A."/>
            <person name="Kim E."/>
        </authorList>
    </citation>
    <scope>NUCLEOTIDE SEQUENCE [LARGE SCALE GENOMIC DNA]</scope>
    <source>
        <strain evidence="1 2">PLY_AMNH</strain>
    </source>
</reference>
<evidence type="ECO:0000313" key="2">
    <source>
        <dbReference type="Proteomes" id="UP001190700"/>
    </source>
</evidence>
<feature type="non-terminal residue" evidence="1">
    <location>
        <position position="1"/>
    </location>
</feature>
<protein>
    <submittedName>
        <fullName evidence="1">Uncharacterized protein</fullName>
    </submittedName>
</protein>
<proteinExistence type="predicted"/>